<evidence type="ECO:0000313" key="4">
    <source>
        <dbReference type="WormBase" id="F47H4.8"/>
    </source>
</evidence>
<dbReference type="PROSITE" id="PS50181">
    <property type="entry name" value="FBOX"/>
    <property type="match status" value="1"/>
</dbReference>
<evidence type="ECO:0000313" key="3">
    <source>
        <dbReference type="Proteomes" id="UP000001940"/>
    </source>
</evidence>
<dbReference type="OrthoDB" id="616263at2759"/>
<sequence>MSATAKAPYSKTFIRSCILYEVLQKKPVFEAYQKICRSLKERISYQEFDYWFYKFYNGNHDLEDEISDEQSLVNPLLDMSNNLSEKEWCRSFVQFFHGLPPRPNKKPAFSLQSMPRKVWQELCSKLEPCDRLVAKKVTRRFRQTIDEQDNLFNTLGICFEDDKTRIFFNEKTFHYTSVGNECRITCENKKKRISGGDHRQVALQDFEKALTKVAVAKTFYVMFQTEQDRQNNFYVLTKVLSVMTSLKVRKLKWELSSKEMDTILPFFEARTLETIHTFSSFSNEQPGFMDINGKMQKLCYFQMPIFP</sequence>
<dbReference type="InterPro" id="IPR040161">
    <property type="entry name" value="FB224"/>
</dbReference>
<dbReference type="SMART" id="SM00256">
    <property type="entry name" value="FBOX"/>
    <property type="match status" value="1"/>
</dbReference>
<dbReference type="WormBase" id="F47H4.8">
    <property type="protein sequence ID" value="CE47247"/>
    <property type="gene ID" value="WBGene00009839"/>
    <property type="gene designation" value="fbxa-188"/>
</dbReference>
<dbReference type="KEGG" id="cel:CELE_F47H4.8"/>
<dbReference type="Pfam" id="PF01827">
    <property type="entry name" value="FTH"/>
    <property type="match status" value="1"/>
</dbReference>
<dbReference type="AGR" id="WB:WBGene00009839"/>
<dbReference type="HOGENOM" id="CLU_1039116_0_0_1"/>
<gene>
    <name evidence="2 4" type="primary">fbxa-188</name>
    <name evidence="2" type="ORF">CELE_F47H4.8</name>
    <name evidence="4" type="ORF">F47H4.8</name>
</gene>
<dbReference type="PANTHER" id="PTHR23015">
    <property type="entry name" value="UNCHARACTERIZED C.ELEGANS PROTEIN"/>
    <property type="match status" value="1"/>
</dbReference>
<dbReference type="FunCoup" id="Q9XU29">
    <property type="interactions" value="171"/>
</dbReference>
<dbReference type="Pfam" id="PF17906">
    <property type="entry name" value="HTH_48"/>
    <property type="match status" value="1"/>
</dbReference>
<dbReference type="PaxDb" id="6239-F47H4.8"/>
<dbReference type="EMBL" id="BX284605">
    <property type="protein sequence ID" value="CAB07207.2"/>
    <property type="molecule type" value="Genomic_DNA"/>
</dbReference>
<dbReference type="GeneID" id="185954"/>
<evidence type="ECO:0000259" key="1">
    <source>
        <dbReference type="PROSITE" id="PS50181"/>
    </source>
</evidence>
<dbReference type="RefSeq" id="NP_507391.2">
    <property type="nucleotide sequence ID" value="NM_074990.4"/>
</dbReference>
<dbReference type="Bgee" id="WBGene00009839">
    <property type="expression patterns" value="Expressed in adult organism and 1 other cell type or tissue"/>
</dbReference>
<dbReference type="CTD" id="185954"/>
<dbReference type="InterPro" id="IPR001810">
    <property type="entry name" value="F-box_dom"/>
</dbReference>
<dbReference type="PANTHER" id="PTHR23015:SF4">
    <property type="entry name" value="DUF38 DOMAIN-CONTAINING PROTEIN-RELATED"/>
    <property type="match status" value="1"/>
</dbReference>
<dbReference type="Proteomes" id="UP000001940">
    <property type="component" value="Chromosome V"/>
</dbReference>
<name>Q9XU29_CAEEL</name>
<dbReference type="InParanoid" id="Q9XU29"/>
<evidence type="ECO:0000313" key="2">
    <source>
        <dbReference type="EMBL" id="CAB07207.2"/>
    </source>
</evidence>
<protein>
    <submittedName>
        <fullName evidence="2">F-box domain-containing protein</fullName>
    </submittedName>
</protein>
<dbReference type="AlphaFoldDB" id="Q9XU29"/>
<accession>Q9XU29</accession>
<keyword evidence="3" id="KW-1185">Reference proteome</keyword>
<feature type="domain" description="F-box" evidence="1">
    <location>
        <begin position="108"/>
        <end position="155"/>
    </location>
</feature>
<dbReference type="CDD" id="cd22150">
    <property type="entry name" value="F-box_CeFBXA-like"/>
    <property type="match status" value="1"/>
</dbReference>
<dbReference type="InterPro" id="IPR041426">
    <property type="entry name" value="Mos1_HTH"/>
</dbReference>
<dbReference type="SMR" id="Q9XU29"/>
<proteinExistence type="predicted"/>
<reference evidence="2 3" key="1">
    <citation type="journal article" date="1998" name="Science">
        <title>Genome sequence of the nematode C. elegans: a platform for investigating biology.</title>
        <authorList>
            <consortium name="The C. elegans sequencing consortium"/>
            <person name="Sulson J.E."/>
            <person name="Waterston R."/>
        </authorList>
    </citation>
    <scope>NUCLEOTIDE SEQUENCE [LARGE SCALE GENOMIC DNA]</scope>
    <source>
        <strain evidence="2 3">Bristol N2</strain>
    </source>
</reference>
<dbReference type="Pfam" id="PF00646">
    <property type="entry name" value="F-box"/>
    <property type="match status" value="1"/>
</dbReference>
<organism evidence="2 3">
    <name type="scientific">Caenorhabditis elegans</name>
    <dbReference type="NCBI Taxonomy" id="6239"/>
    <lineage>
        <taxon>Eukaryota</taxon>
        <taxon>Metazoa</taxon>
        <taxon>Ecdysozoa</taxon>
        <taxon>Nematoda</taxon>
        <taxon>Chromadorea</taxon>
        <taxon>Rhabditida</taxon>
        <taxon>Rhabditina</taxon>
        <taxon>Rhabditomorpha</taxon>
        <taxon>Rhabditoidea</taxon>
        <taxon>Rhabditidae</taxon>
        <taxon>Peloderinae</taxon>
        <taxon>Caenorhabditis</taxon>
    </lineage>
</organism>
<dbReference type="STRING" id="6239.F47H4.8.1"/>
<dbReference type="InterPro" id="IPR002900">
    <property type="entry name" value="DUF38/FTH_CAE_spp"/>
</dbReference>
<dbReference type="OMA" id="RITCENK"/>
<dbReference type="PhylomeDB" id="Q9XU29"/>
<dbReference type="UCSC" id="F47H4.8">
    <property type="organism name" value="c. elegans"/>
</dbReference>